<evidence type="ECO:0000256" key="1">
    <source>
        <dbReference type="SAM" id="SignalP"/>
    </source>
</evidence>
<feature type="signal peptide" evidence="1">
    <location>
        <begin position="1"/>
        <end position="25"/>
    </location>
</feature>
<keyword evidence="2" id="KW-1185">Reference proteome</keyword>
<dbReference type="RefSeq" id="XP_052749494.1">
    <property type="nucleotide sequence ID" value="XM_052893534.1"/>
</dbReference>
<name>A0ABM3MDL4_GALME</name>
<dbReference type="Proteomes" id="UP001652740">
    <property type="component" value="Unplaced"/>
</dbReference>
<dbReference type="PROSITE" id="PS51257">
    <property type="entry name" value="PROKAR_LIPOPROTEIN"/>
    <property type="match status" value="1"/>
</dbReference>
<dbReference type="GeneID" id="128200353"/>
<sequence length="166" mass="19108">MWWRILTFCVLVTFVLFVVLSCIHGRPVVQLFFHRCCEDNIENDQLIYENLGNNFLKERLVAVDDVVDNSSLASKEDVDELIVMLREKMNVHNPVDRTKLKHEDASRLALGDVKETNMPMENDTNFDDYTTDNAIIAIDKDIEGNTTFNKEVTEKIASKERIDVLG</sequence>
<gene>
    <name evidence="3" type="primary">LOC128200353</name>
</gene>
<proteinExistence type="predicted"/>
<evidence type="ECO:0000313" key="3">
    <source>
        <dbReference type="RefSeq" id="XP_052749494.1"/>
    </source>
</evidence>
<reference evidence="3" key="1">
    <citation type="submission" date="2025-08" db="UniProtKB">
        <authorList>
            <consortium name="RefSeq"/>
        </authorList>
    </citation>
    <scope>IDENTIFICATION</scope>
    <source>
        <tissue evidence="3">Whole larvae</tissue>
    </source>
</reference>
<protein>
    <submittedName>
        <fullName evidence="3">Uncharacterized protein LOC128200353</fullName>
    </submittedName>
</protein>
<keyword evidence="1" id="KW-0732">Signal</keyword>
<feature type="chain" id="PRO_5045983135" evidence="1">
    <location>
        <begin position="26"/>
        <end position="166"/>
    </location>
</feature>
<organism evidence="2 3">
    <name type="scientific">Galleria mellonella</name>
    <name type="common">Greater wax moth</name>
    <dbReference type="NCBI Taxonomy" id="7137"/>
    <lineage>
        <taxon>Eukaryota</taxon>
        <taxon>Metazoa</taxon>
        <taxon>Ecdysozoa</taxon>
        <taxon>Arthropoda</taxon>
        <taxon>Hexapoda</taxon>
        <taxon>Insecta</taxon>
        <taxon>Pterygota</taxon>
        <taxon>Neoptera</taxon>
        <taxon>Endopterygota</taxon>
        <taxon>Lepidoptera</taxon>
        <taxon>Glossata</taxon>
        <taxon>Ditrysia</taxon>
        <taxon>Pyraloidea</taxon>
        <taxon>Pyralidae</taxon>
        <taxon>Galleriinae</taxon>
        <taxon>Galleria</taxon>
    </lineage>
</organism>
<accession>A0ABM3MDL4</accession>
<evidence type="ECO:0000313" key="2">
    <source>
        <dbReference type="Proteomes" id="UP001652740"/>
    </source>
</evidence>